<dbReference type="SMART" id="SM00324">
    <property type="entry name" value="RhoGAP"/>
    <property type="match status" value="1"/>
</dbReference>
<dbReference type="InterPro" id="IPR008936">
    <property type="entry name" value="Rho_GTPase_activation_prot"/>
</dbReference>
<comment type="caution">
    <text evidence="3">The sequence shown here is derived from an EMBL/GenBank/DDBJ whole genome shotgun (WGS) entry which is preliminary data.</text>
</comment>
<dbReference type="EMBL" id="SWLE01000012">
    <property type="protein sequence ID" value="TNM93808.1"/>
    <property type="molecule type" value="Genomic_DNA"/>
</dbReference>
<dbReference type="Proteomes" id="UP000516260">
    <property type="component" value="Chromosome 2"/>
</dbReference>
<organism evidence="3 4">
    <name type="scientific">Takifugu bimaculatus</name>
    <dbReference type="NCBI Taxonomy" id="433685"/>
    <lineage>
        <taxon>Eukaryota</taxon>
        <taxon>Metazoa</taxon>
        <taxon>Chordata</taxon>
        <taxon>Craniata</taxon>
        <taxon>Vertebrata</taxon>
        <taxon>Euteleostomi</taxon>
        <taxon>Actinopterygii</taxon>
        <taxon>Neopterygii</taxon>
        <taxon>Teleostei</taxon>
        <taxon>Neoteleostei</taxon>
        <taxon>Acanthomorphata</taxon>
        <taxon>Eupercaria</taxon>
        <taxon>Tetraodontiformes</taxon>
        <taxon>Tetradontoidea</taxon>
        <taxon>Tetraodontidae</taxon>
        <taxon>Takifugu</taxon>
    </lineage>
</organism>
<feature type="region of interest" description="Disordered" evidence="1">
    <location>
        <begin position="1"/>
        <end position="29"/>
    </location>
</feature>
<dbReference type="PROSITE" id="PS50238">
    <property type="entry name" value="RHOGAP"/>
    <property type="match status" value="1"/>
</dbReference>
<evidence type="ECO:0000313" key="4">
    <source>
        <dbReference type="Proteomes" id="UP000516260"/>
    </source>
</evidence>
<protein>
    <recommendedName>
        <fullName evidence="2">Rho-GAP domain-containing protein</fullName>
    </recommendedName>
</protein>
<dbReference type="Gene3D" id="1.10.555.10">
    <property type="entry name" value="Rho GTPase activation protein"/>
    <property type="match status" value="1"/>
</dbReference>
<dbReference type="GO" id="GO:0007165">
    <property type="term" value="P:signal transduction"/>
    <property type="evidence" value="ECO:0007669"/>
    <property type="project" value="InterPro"/>
</dbReference>
<dbReference type="PANTHER" id="PTHR23182">
    <property type="entry name" value="BREAKPOINT CLUSTER REGION PROTEIN BCR"/>
    <property type="match status" value="1"/>
</dbReference>
<dbReference type="SUPFAM" id="SSF48350">
    <property type="entry name" value="GTPase activation domain, GAP"/>
    <property type="match status" value="1"/>
</dbReference>
<dbReference type="GO" id="GO:0005096">
    <property type="term" value="F:GTPase activator activity"/>
    <property type="evidence" value="ECO:0007669"/>
    <property type="project" value="InterPro"/>
</dbReference>
<evidence type="ECO:0000256" key="1">
    <source>
        <dbReference type="SAM" id="MobiDB-lite"/>
    </source>
</evidence>
<feature type="domain" description="Rho-GAP" evidence="2">
    <location>
        <begin position="29"/>
        <end position="224"/>
    </location>
</feature>
<dbReference type="AlphaFoldDB" id="A0A4Z2BQ11"/>
<dbReference type="InterPro" id="IPR000198">
    <property type="entry name" value="RhoGAP_dom"/>
</dbReference>
<proteinExistence type="predicted"/>
<gene>
    <name evidence="3" type="ORF">fugu_001984</name>
</gene>
<sequence>MEEADSQPRPGEARHFPKVPPPPGRPAHADLSTAARLRRPYRGCSSEGGLVPHVVRCCVEEVERRGMDEVGIYRVSGGALDISTLKAAFDSNLREAVTRLRSAEVNVVCGVLKLYFRELPEPLVPTELFHRLAQMLDIQEVQSRLPALVSVLQSCPEPNRHTFLYLLHHLQRVSEKQDSNKMSLMNLATVFGPSLLRPPVAGLGPGSVPVDISQEVVVQVQVVFWFLQCRDLPEARTSLQPDSDQDDESTHL</sequence>
<name>A0A4Z2BQ11_9TELE</name>
<evidence type="ECO:0000259" key="2">
    <source>
        <dbReference type="PROSITE" id="PS50238"/>
    </source>
</evidence>
<reference evidence="3 4" key="1">
    <citation type="submission" date="2019-04" db="EMBL/GenBank/DDBJ databases">
        <title>The sequence and de novo assembly of Takifugu bimaculatus genome using PacBio and Hi-C technologies.</title>
        <authorList>
            <person name="Xu P."/>
            <person name="Liu B."/>
            <person name="Zhou Z."/>
        </authorList>
    </citation>
    <scope>NUCLEOTIDE SEQUENCE [LARGE SCALE GENOMIC DNA]</scope>
    <source>
        <strain evidence="3">TB-2018</strain>
        <tissue evidence="3">Muscle</tissue>
    </source>
</reference>
<dbReference type="GO" id="GO:0016020">
    <property type="term" value="C:membrane"/>
    <property type="evidence" value="ECO:0007669"/>
    <property type="project" value="TreeGrafter"/>
</dbReference>
<keyword evidence="4" id="KW-1185">Reference proteome</keyword>
<accession>A0A4Z2BQ11</accession>
<dbReference type="InterPro" id="IPR037769">
    <property type="entry name" value="Abr/Bcr"/>
</dbReference>
<evidence type="ECO:0000313" key="3">
    <source>
        <dbReference type="EMBL" id="TNM93808.1"/>
    </source>
</evidence>
<dbReference type="Pfam" id="PF00620">
    <property type="entry name" value="RhoGAP"/>
    <property type="match status" value="1"/>
</dbReference>
<dbReference type="PANTHER" id="PTHR23182:SF6">
    <property type="entry name" value="ACTIVE BREAKPOINT CLUSTER REGION-RELATED PROTEIN-LIKE"/>
    <property type="match status" value="1"/>
</dbReference>